<gene>
    <name evidence="3" type="ORF">JM93_04364</name>
</gene>
<dbReference type="InterPro" id="IPR001789">
    <property type="entry name" value="Sig_transdc_resp-reg_receiver"/>
</dbReference>
<dbReference type="SMART" id="SM00448">
    <property type="entry name" value="REC"/>
    <property type="match status" value="1"/>
</dbReference>
<feature type="modified residue" description="4-aspartylphosphate" evidence="1">
    <location>
        <position position="65"/>
    </location>
</feature>
<comment type="caution">
    <text evidence="3">The sequence shown here is derived from an EMBL/GenBank/DDBJ whole genome shotgun (WGS) entry which is preliminary data.</text>
</comment>
<dbReference type="Pfam" id="PF00072">
    <property type="entry name" value="Response_reg"/>
    <property type="match status" value="1"/>
</dbReference>
<dbReference type="OrthoDB" id="582170at2"/>
<accession>A0A562SE13</accession>
<dbReference type="InterPro" id="IPR011006">
    <property type="entry name" value="CheY-like_superfamily"/>
</dbReference>
<name>A0A562SE13_9HYPH</name>
<protein>
    <submittedName>
        <fullName evidence="3">Response regulator receiver domain-containing protein</fullName>
    </submittedName>
</protein>
<dbReference type="AlphaFoldDB" id="A0A562SE13"/>
<dbReference type="Gene3D" id="3.40.50.2300">
    <property type="match status" value="1"/>
</dbReference>
<proteinExistence type="predicted"/>
<keyword evidence="1" id="KW-0597">Phosphoprotein</keyword>
<dbReference type="RefSeq" id="WP_145347651.1">
    <property type="nucleotide sequence ID" value="NZ_SMLY01000046.1"/>
</dbReference>
<feature type="domain" description="Response regulatory" evidence="2">
    <location>
        <begin position="15"/>
        <end position="122"/>
    </location>
</feature>
<keyword evidence="4" id="KW-1185">Reference proteome</keyword>
<evidence type="ECO:0000313" key="3">
    <source>
        <dbReference type="EMBL" id="TWI79525.1"/>
    </source>
</evidence>
<dbReference type="Proteomes" id="UP000320593">
    <property type="component" value="Unassembled WGS sequence"/>
</dbReference>
<evidence type="ECO:0000313" key="4">
    <source>
        <dbReference type="Proteomes" id="UP000320593"/>
    </source>
</evidence>
<reference evidence="3 4" key="1">
    <citation type="submission" date="2019-07" db="EMBL/GenBank/DDBJ databases">
        <title>Genomic Encyclopedia of Archaeal and Bacterial Type Strains, Phase II (KMG-II): from individual species to whole genera.</title>
        <authorList>
            <person name="Goeker M."/>
        </authorList>
    </citation>
    <scope>NUCLEOTIDE SEQUENCE [LARGE SCALE GENOMIC DNA]</scope>
    <source>
        <strain evidence="3 4">ATCC BAA-252</strain>
    </source>
</reference>
<dbReference type="EMBL" id="VLLF01000015">
    <property type="protein sequence ID" value="TWI79525.1"/>
    <property type="molecule type" value="Genomic_DNA"/>
</dbReference>
<dbReference type="GO" id="GO:0000160">
    <property type="term" value="P:phosphorelay signal transduction system"/>
    <property type="evidence" value="ECO:0007669"/>
    <property type="project" value="InterPro"/>
</dbReference>
<dbReference type="SUPFAM" id="SSF52172">
    <property type="entry name" value="CheY-like"/>
    <property type="match status" value="1"/>
</dbReference>
<evidence type="ECO:0000259" key="2">
    <source>
        <dbReference type="PROSITE" id="PS50110"/>
    </source>
</evidence>
<dbReference type="PROSITE" id="PS50110">
    <property type="entry name" value="RESPONSE_REGULATORY"/>
    <property type="match status" value="1"/>
</dbReference>
<sequence length="122" mass="13443">MTDEMIAPDVKPSGAALIVEDNPIIALDTQMMLEEIGFAPVVVLNKLSDGLDALTGNLFSFVILDVRMGDETSLKFARLLIERGTRFVFASGYGDTDTLPHEFKSHALLSKPYTKEQILELL</sequence>
<evidence type="ECO:0000256" key="1">
    <source>
        <dbReference type="PROSITE-ProRule" id="PRU00169"/>
    </source>
</evidence>
<organism evidence="3 4">
    <name type="scientific">Roseibium hamelinense</name>
    <dbReference type="NCBI Taxonomy" id="150831"/>
    <lineage>
        <taxon>Bacteria</taxon>
        <taxon>Pseudomonadati</taxon>
        <taxon>Pseudomonadota</taxon>
        <taxon>Alphaproteobacteria</taxon>
        <taxon>Hyphomicrobiales</taxon>
        <taxon>Stappiaceae</taxon>
        <taxon>Roseibium</taxon>
    </lineage>
</organism>